<dbReference type="Proteomes" id="UP000297703">
    <property type="component" value="Unassembled WGS sequence"/>
</dbReference>
<dbReference type="AlphaFoldDB" id="A0A4D9DN31"/>
<name>A0A4D9DN31_9SAUR</name>
<reference evidence="1 2" key="2">
    <citation type="submission" date="2019-04" db="EMBL/GenBank/DDBJ databases">
        <title>The genome sequence of big-headed turtle.</title>
        <authorList>
            <person name="Gong S."/>
        </authorList>
    </citation>
    <scope>NUCLEOTIDE SEQUENCE [LARGE SCALE GENOMIC DNA]</scope>
    <source>
        <strain evidence="1">DO16091913</strain>
        <tissue evidence="1">Muscle</tissue>
    </source>
</reference>
<reference evidence="1 2" key="1">
    <citation type="submission" date="2019-04" db="EMBL/GenBank/DDBJ databases">
        <title>Draft genome of the big-headed turtle Platysternon megacephalum.</title>
        <authorList>
            <person name="Gong S."/>
        </authorList>
    </citation>
    <scope>NUCLEOTIDE SEQUENCE [LARGE SCALE GENOMIC DNA]</scope>
    <source>
        <strain evidence="1">DO16091913</strain>
        <tissue evidence="1">Muscle</tissue>
    </source>
</reference>
<protein>
    <submittedName>
        <fullName evidence="1">Ovostatin-like</fullName>
    </submittedName>
</protein>
<organism evidence="1 2">
    <name type="scientific">Platysternon megacephalum</name>
    <name type="common">big-headed turtle</name>
    <dbReference type="NCBI Taxonomy" id="55544"/>
    <lineage>
        <taxon>Eukaryota</taxon>
        <taxon>Metazoa</taxon>
        <taxon>Chordata</taxon>
        <taxon>Craniata</taxon>
        <taxon>Vertebrata</taxon>
        <taxon>Euteleostomi</taxon>
        <taxon>Archelosauria</taxon>
        <taxon>Testudinata</taxon>
        <taxon>Testudines</taxon>
        <taxon>Cryptodira</taxon>
        <taxon>Durocryptodira</taxon>
        <taxon>Testudinoidea</taxon>
        <taxon>Platysternidae</taxon>
        <taxon>Platysternon</taxon>
    </lineage>
</organism>
<accession>A0A4D9DN31</accession>
<comment type="caution">
    <text evidence="1">The sequence shown here is derived from an EMBL/GenBank/DDBJ whole genome shotgun (WGS) entry which is preliminary data.</text>
</comment>
<dbReference type="EMBL" id="QXTE01000379">
    <property type="protein sequence ID" value="TFJ98626.1"/>
    <property type="molecule type" value="Genomic_DNA"/>
</dbReference>
<gene>
    <name evidence="1" type="ORF">DR999_PMT19400</name>
</gene>
<sequence>MSFPWNSLSMLIIPYTCPKHLSSQARCQKLLNPPRNKEKGCLLLGIPEIQDWSFLKAVGLRAMRMPPYYTECLDSALYREPQPLSQSSFSWPYWQEDSELGSCSSSSFPGGRFFITS</sequence>
<evidence type="ECO:0000313" key="2">
    <source>
        <dbReference type="Proteomes" id="UP000297703"/>
    </source>
</evidence>
<keyword evidence="2" id="KW-1185">Reference proteome</keyword>
<proteinExistence type="predicted"/>
<evidence type="ECO:0000313" key="1">
    <source>
        <dbReference type="EMBL" id="TFJ98626.1"/>
    </source>
</evidence>